<dbReference type="AlphaFoldDB" id="A0A1R3L3Q5"/>
<keyword evidence="2" id="KW-1185">Reference proteome</keyword>
<accession>A0A1R3L3Q5</accession>
<name>A0A1R3L3Q5_9ROSI</name>
<comment type="caution">
    <text evidence="1">The sequence shown here is derived from an EMBL/GenBank/DDBJ whole genome shotgun (WGS) entry which is preliminary data.</text>
</comment>
<organism evidence="1 2">
    <name type="scientific">Corchorus olitorius</name>
    <dbReference type="NCBI Taxonomy" id="93759"/>
    <lineage>
        <taxon>Eukaryota</taxon>
        <taxon>Viridiplantae</taxon>
        <taxon>Streptophyta</taxon>
        <taxon>Embryophyta</taxon>
        <taxon>Tracheophyta</taxon>
        <taxon>Spermatophyta</taxon>
        <taxon>Magnoliopsida</taxon>
        <taxon>eudicotyledons</taxon>
        <taxon>Gunneridae</taxon>
        <taxon>Pentapetalae</taxon>
        <taxon>rosids</taxon>
        <taxon>malvids</taxon>
        <taxon>Malvales</taxon>
        <taxon>Malvaceae</taxon>
        <taxon>Grewioideae</taxon>
        <taxon>Apeibeae</taxon>
        <taxon>Corchorus</taxon>
    </lineage>
</organism>
<proteinExistence type="predicted"/>
<gene>
    <name evidence="1" type="ORF">COLO4_00650</name>
</gene>
<reference evidence="2" key="1">
    <citation type="submission" date="2013-09" db="EMBL/GenBank/DDBJ databases">
        <title>Corchorus olitorius genome sequencing.</title>
        <authorList>
            <person name="Alam M."/>
            <person name="Haque M.S."/>
            <person name="Islam M.S."/>
            <person name="Emdad E.M."/>
            <person name="Islam M.M."/>
            <person name="Ahmed B."/>
            <person name="Halim A."/>
            <person name="Hossen Q.M.M."/>
            <person name="Hossain M.Z."/>
            <person name="Ahmed R."/>
            <person name="Khan M.M."/>
            <person name="Islam R."/>
            <person name="Rashid M.M."/>
            <person name="Khan S.A."/>
            <person name="Rahman M.S."/>
            <person name="Alam M."/>
            <person name="Yahiya A.S."/>
            <person name="Khan M.S."/>
            <person name="Azam M.S."/>
            <person name="Haque T."/>
            <person name="Lashkar M.Z.H."/>
            <person name="Akhand A.I."/>
            <person name="Morshed G."/>
            <person name="Roy S."/>
            <person name="Uddin K.S."/>
            <person name="Rabeya T."/>
            <person name="Hossain A.S."/>
            <person name="Chowdhury A."/>
            <person name="Snigdha A.R."/>
            <person name="Mortoza M.S."/>
            <person name="Matin S.A."/>
            <person name="Hoque S.M.E."/>
            <person name="Islam M.K."/>
            <person name="Roy D.K."/>
            <person name="Haider R."/>
            <person name="Moosa M.M."/>
            <person name="Elias S.M."/>
            <person name="Hasan A.M."/>
            <person name="Jahan S."/>
            <person name="Shafiuddin M."/>
            <person name="Mahmood N."/>
            <person name="Shommy N.S."/>
        </authorList>
    </citation>
    <scope>NUCLEOTIDE SEQUENCE [LARGE SCALE GENOMIC DNA]</scope>
    <source>
        <strain evidence="2">cv. O-4</strain>
    </source>
</reference>
<evidence type="ECO:0000313" key="1">
    <source>
        <dbReference type="EMBL" id="OMP13910.1"/>
    </source>
</evidence>
<evidence type="ECO:0000313" key="2">
    <source>
        <dbReference type="Proteomes" id="UP000187203"/>
    </source>
</evidence>
<dbReference type="Proteomes" id="UP000187203">
    <property type="component" value="Unassembled WGS sequence"/>
</dbReference>
<protein>
    <submittedName>
        <fullName evidence="1">Uncharacterized protein</fullName>
    </submittedName>
</protein>
<sequence length="31" mass="3730">MSGDDFTESEPYYEAPWMTEFKQPLKFSRLV</sequence>
<dbReference type="EMBL" id="AWUE01002839">
    <property type="protein sequence ID" value="OMP13910.1"/>
    <property type="molecule type" value="Genomic_DNA"/>
</dbReference>